<feature type="domain" description="B box-type" evidence="10">
    <location>
        <begin position="77"/>
        <end position="123"/>
    </location>
</feature>
<evidence type="ECO:0000256" key="6">
    <source>
        <dbReference type="ARBA" id="ARBA00023163"/>
    </source>
</evidence>
<dbReference type="PANTHER" id="PTHR31832">
    <property type="entry name" value="B-BOX ZINC FINGER PROTEIN 22"/>
    <property type="match status" value="1"/>
</dbReference>
<dbReference type="SMART" id="SM00336">
    <property type="entry name" value="BBOX"/>
    <property type="match status" value="2"/>
</dbReference>
<keyword evidence="12" id="KW-1185">Reference proteome</keyword>
<dbReference type="PANTHER" id="PTHR31832:SF63">
    <property type="entry name" value="B-BOX ZINC FINGER PROTEIN 23"/>
    <property type="match status" value="1"/>
</dbReference>
<dbReference type="GO" id="GO:0006355">
    <property type="term" value="P:regulation of DNA-templated transcription"/>
    <property type="evidence" value="ECO:0007669"/>
    <property type="project" value="TreeGrafter"/>
</dbReference>
<evidence type="ECO:0000259" key="10">
    <source>
        <dbReference type="PROSITE" id="PS50119"/>
    </source>
</evidence>
<evidence type="ECO:0000256" key="2">
    <source>
        <dbReference type="ARBA" id="ARBA00022723"/>
    </source>
</evidence>
<dbReference type="InterPro" id="IPR051979">
    <property type="entry name" value="B-box_zinc_finger"/>
</dbReference>
<keyword evidence="5" id="KW-0805">Transcription regulation</keyword>
<evidence type="ECO:0000256" key="1">
    <source>
        <dbReference type="ARBA" id="ARBA00004123"/>
    </source>
</evidence>
<dbReference type="EMBL" id="LGRX02031417">
    <property type="protein sequence ID" value="KAK3244785.1"/>
    <property type="molecule type" value="Genomic_DNA"/>
</dbReference>
<sequence length="256" mass="28466">MAGHDKHNKPSASLDVKHSYWTKLSNQDKCHLCDKASVFFCVNEEVALCAECDSSVHEANTIARRHRRVHAFPSQVSEVPACDNCQETVAACYCRISREILCMACDACAHTSESSARHERCPLPMVQNIMDNADEFELVGSLRWTADAKLQSTTVTEVSSQSSDNSQFDILRPCASVGDSMMGSSSASEENQNSHEETSQQEASQSSYSSNCSWNRKHEEMIQLVESATKSKRRKVDSSAELPDFTAMSRPVHHVR</sequence>
<keyword evidence="8" id="KW-0863">Zinc-finger</keyword>
<evidence type="ECO:0000256" key="5">
    <source>
        <dbReference type="ARBA" id="ARBA00023015"/>
    </source>
</evidence>
<feature type="region of interest" description="Disordered" evidence="9">
    <location>
        <begin position="179"/>
        <end position="256"/>
    </location>
</feature>
<evidence type="ECO:0000313" key="11">
    <source>
        <dbReference type="EMBL" id="KAK3244785.1"/>
    </source>
</evidence>
<keyword evidence="6" id="KW-0804">Transcription</keyword>
<dbReference type="GO" id="GO:0005634">
    <property type="term" value="C:nucleus"/>
    <property type="evidence" value="ECO:0007669"/>
    <property type="project" value="UniProtKB-SubCell"/>
</dbReference>
<comment type="subcellular location">
    <subcellularLocation>
        <location evidence="1">Nucleus</location>
    </subcellularLocation>
</comment>
<evidence type="ECO:0000256" key="8">
    <source>
        <dbReference type="PROSITE-ProRule" id="PRU00024"/>
    </source>
</evidence>
<dbReference type="AlphaFoldDB" id="A0AAE0BZN0"/>
<dbReference type="InterPro" id="IPR000315">
    <property type="entry name" value="Znf_B-box"/>
</dbReference>
<evidence type="ECO:0000256" key="7">
    <source>
        <dbReference type="ARBA" id="ARBA00023242"/>
    </source>
</evidence>
<evidence type="ECO:0000256" key="9">
    <source>
        <dbReference type="SAM" id="MobiDB-lite"/>
    </source>
</evidence>
<evidence type="ECO:0000256" key="4">
    <source>
        <dbReference type="ARBA" id="ARBA00022833"/>
    </source>
</evidence>
<reference evidence="11 12" key="1">
    <citation type="journal article" date="2015" name="Genome Biol. Evol.">
        <title>Comparative Genomics of a Bacterivorous Green Alga Reveals Evolutionary Causalities and Consequences of Phago-Mixotrophic Mode of Nutrition.</title>
        <authorList>
            <person name="Burns J.A."/>
            <person name="Paasch A."/>
            <person name="Narechania A."/>
            <person name="Kim E."/>
        </authorList>
    </citation>
    <scope>NUCLEOTIDE SEQUENCE [LARGE SCALE GENOMIC DNA]</scope>
    <source>
        <strain evidence="11 12">PLY_AMNH</strain>
    </source>
</reference>
<evidence type="ECO:0000313" key="12">
    <source>
        <dbReference type="Proteomes" id="UP001190700"/>
    </source>
</evidence>
<evidence type="ECO:0000256" key="3">
    <source>
        <dbReference type="ARBA" id="ARBA00022737"/>
    </source>
</evidence>
<keyword evidence="3" id="KW-0677">Repeat</keyword>
<comment type="caution">
    <text evidence="11">The sequence shown here is derived from an EMBL/GenBank/DDBJ whole genome shotgun (WGS) entry which is preliminary data.</text>
</comment>
<name>A0AAE0BZN0_9CHLO</name>
<organism evidence="11 12">
    <name type="scientific">Cymbomonas tetramitiformis</name>
    <dbReference type="NCBI Taxonomy" id="36881"/>
    <lineage>
        <taxon>Eukaryota</taxon>
        <taxon>Viridiplantae</taxon>
        <taxon>Chlorophyta</taxon>
        <taxon>Pyramimonadophyceae</taxon>
        <taxon>Pyramimonadales</taxon>
        <taxon>Pyramimonadaceae</taxon>
        <taxon>Cymbomonas</taxon>
    </lineage>
</organism>
<feature type="compositionally biased region" description="Polar residues" evidence="9">
    <location>
        <begin position="182"/>
        <end position="191"/>
    </location>
</feature>
<dbReference type="GO" id="GO:0009640">
    <property type="term" value="P:photomorphogenesis"/>
    <property type="evidence" value="ECO:0007669"/>
    <property type="project" value="TreeGrafter"/>
</dbReference>
<dbReference type="GO" id="GO:0008270">
    <property type="term" value="F:zinc ion binding"/>
    <property type="evidence" value="ECO:0007669"/>
    <property type="project" value="UniProtKB-KW"/>
</dbReference>
<keyword evidence="4" id="KW-0862">Zinc</keyword>
<proteinExistence type="predicted"/>
<protein>
    <recommendedName>
        <fullName evidence="10">B box-type domain-containing protein</fullName>
    </recommendedName>
</protein>
<keyword evidence="7" id="KW-0539">Nucleus</keyword>
<dbReference type="Proteomes" id="UP001190700">
    <property type="component" value="Unassembled WGS sequence"/>
</dbReference>
<accession>A0AAE0BZN0</accession>
<keyword evidence="2" id="KW-0479">Metal-binding</keyword>
<dbReference type="InterPro" id="IPR049808">
    <property type="entry name" value="CONSTANS-like_Bbox1"/>
</dbReference>
<dbReference type="CDD" id="cd19821">
    <property type="entry name" value="Bbox1_BBX-like"/>
    <property type="match status" value="1"/>
</dbReference>
<gene>
    <name evidence="11" type="ORF">CYMTET_45620</name>
</gene>
<feature type="compositionally biased region" description="Low complexity" evidence="9">
    <location>
        <begin position="200"/>
        <end position="213"/>
    </location>
</feature>
<dbReference type="Pfam" id="PF00643">
    <property type="entry name" value="zf-B_box"/>
    <property type="match status" value="1"/>
</dbReference>
<dbReference type="PROSITE" id="PS50119">
    <property type="entry name" value="ZF_BBOX"/>
    <property type="match status" value="1"/>
</dbReference>